<keyword evidence="5 7" id="KW-1133">Transmembrane helix</keyword>
<dbReference type="Proteomes" id="UP000018680">
    <property type="component" value="Chromosome"/>
</dbReference>
<evidence type="ECO:0000256" key="4">
    <source>
        <dbReference type="ARBA" id="ARBA00022692"/>
    </source>
</evidence>
<keyword evidence="6 7" id="KW-0472">Membrane</keyword>
<accession>V5WJY2</accession>
<keyword evidence="4 7" id="KW-0812">Transmembrane</keyword>
<dbReference type="STRING" id="1307761.L21SP2_2547"/>
<organism evidence="10 11">
    <name type="scientific">Salinispira pacifica</name>
    <dbReference type="NCBI Taxonomy" id="1307761"/>
    <lineage>
        <taxon>Bacteria</taxon>
        <taxon>Pseudomonadati</taxon>
        <taxon>Spirochaetota</taxon>
        <taxon>Spirochaetia</taxon>
        <taxon>Spirochaetales</taxon>
        <taxon>Spirochaetaceae</taxon>
        <taxon>Salinispira</taxon>
    </lineage>
</organism>
<evidence type="ECO:0000259" key="9">
    <source>
        <dbReference type="Pfam" id="PF12704"/>
    </source>
</evidence>
<dbReference type="GO" id="GO:0044874">
    <property type="term" value="P:lipoprotein localization to outer membrane"/>
    <property type="evidence" value="ECO:0007669"/>
    <property type="project" value="TreeGrafter"/>
</dbReference>
<reference evidence="10 11" key="1">
    <citation type="journal article" date="2015" name="Stand. Genomic Sci.">
        <title>Complete genome sequence and description of Salinispira pacifica gen. nov., sp. nov., a novel spirochaete isolated form a hypersaline microbial mat.</title>
        <authorList>
            <person name="Ben Hania W."/>
            <person name="Joseph M."/>
            <person name="Schumann P."/>
            <person name="Bunk B."/>
            <person name="Fiebig A."/>
            <person name="Sproer C."/>
            <person name="Klenk H.P."/>
            <person name="Fardeau M.L."/>
            <person name="Spring S."/>
        </authorList>
    </citation>
    <scope>NUCLEOTIDE SEQUENCE [LARGE SCALE GENOMIC DNA]</scope>
    <source>
        <strain evidence="10 11">L21-RPul-D2</strain>
    </source>
</reference>
<sequence>MKLTVMALRNLGRNRRRSLLSAISIGVTAIAFLLVLGITEWMKSDIRENITTYISGDVRIRHIEFQDDESIHPLRYSLSPGDELVEEVLRVPGVKAVSPRIHLGSVVYRDGKTIPARGTAVNFRLEESFQALSDHIIQGGMPEPGSKNALFSRSLAEKLDLELHDSITLLLRTKRGASNAVTLKVHAIADFSDASANAMSFFASLPLMQRILRSSNELMEILIQSDGDVKSSALAERISRRLEETGFSTDQFSIMPWQEISQLWSIMRMAEISYAVLALILFLLGSTVIINTTIMTIHERSREIGMLGALGMEPGQIVRLFFLEASFLGVIGAAGGVLLGFLMGIPLEQAGIPMYDSILQDAGVRELSGRMFVKVTPYTAIVTFFSASVVASLSSYLPARKVSKIHPVEALRVNQ</sequence>
<dbReference type="PATRIC" id="fig|1307761.3.peg.2539"/>
<comment type="similarity">
    <text evidence="2">Belongs to the ABC-4 integral membrane protein family. LolC/E subfamily.</text>
</comment>
<name>V5WJY2_9SPIO</name>
<evidence type="ECO:0008006" key="12">
    <source>
        <dbReference type="Google" id="ProtNLM"/>
    </source>
</evidence>
<dbReference type="InterPro" id="IPR051447">
    <property type="entry name" value="Lipoprotein-release_system"/>
</dbReference>
<dbReference type="EMBL" id="CP006939">
    <property type="protein sequence ID" value="AHC15899.1"/>
    <property type="molecule type" value="Genomic_DNA"/>
</dbReference>
<dbReference type="AlphaFoldDB" id="V5WJY2"/>
<feature type="transmembrane region" description="Helical" evidence="7">
    <location>
        <begin position="20"/>
        <end position="42"/>
    </location>
</feature>
<evidence type="ECO:0000256" key="3">
    <source>
        <dbReference type="ARBA" id="ARBA00022475"/>
    </source>
</evidence>
<comment type="subcellular location">
    <subcellularLocation>
        <location evidence="1">Cell membrane</location>
        <topology evidence="1">Multi-pass membrane protein</topology>
    </subcellularLocation>
</comment>
<dbReference type="HOGENOM" id="CLU_000604_8_6_12"/>
<feature type="transmembrane region" description="Helical" evidence="7">
    <location>
        <begin position="375"/>
        <end position="397"/>
    </location>
</feature>
<dbReference type="Pfam" id="PF12704">
    <property type="entry name" value="MacB_PCD"/>
    <property type="match status" value="1"/>
</dbReference>
<evidence type="ECO:0000256" key="2">
    <source>
        <dbReference type="ARBA" id="ARBA00005236"/>
    </source>
</evidence>
<evidence type="ECO:0000256" key="6">
    <source>
        <dbReference type="ARBA" id="ARBA00023136"/>
    </source>
</evidence>
<keyword evidence="3" id="KW-1003">Cell membrane</keyword>
<dbReference type="eggNOG" id="COG4591">
    <property type="taxonomic scope" value="Bacteria"/>
</dbReference>
<dbReference type="PANTHER" id="PTHR30489:SF0">
    <property type="entry name" value="LIPOPROTEIN-RELEASING SYSTEM TRANSMEMBRANE PROTEIN LOLE"/>
    <property type="match status" value="1"/>
</dbReference>
<dbReference type="GO" id="GO:0098797">
    <property type="term" value="C:plasma membrane protein complex"/>
    <property type="evidence" value="ECO:0007669"/>
    <property type="project" value="TreeGrafter"/>
</dbReference>
<evidence type="ECO:0000256" key="1">
    <source>
        <dbReference type="ARBA" id="ARBA00004651"/>
    </source>
</evidence>
<evidence type="ECO:0000256" key="7">
    <source>
        <dbReference type="SAM" id="Phobius"/>
    </source>
</evidence>
<dbReference type="PANTHER" id="PTHR30489">
    <property type="entry name" value="LIPOPROTEIN-RELEASING SYSTEM TRANSMEMBRANE PROTEIN LOLE"/>
    <property type="match status" value="1"/>
</dbReference>
<protein>
    <recommendedName>
        <fullName evidence="12">ABC transporter permease</fullName>
    </recommendedName>
</protein>
<feature type="domain" description="ABC3 transporter permease C-terminal" evidence="8">
    <location>
        <begin position="276"/>
        <end position="407"/>
    </location>
</feature>
<feature type="domain" description="MacB-like periplasmic core" evidence="9">
    <location>
        <begin position="21"/>
        <end position="239"/>
    </location>
</feature>
<dbReference type="InterPro" id="IPR003838">
    <property type="entry name" value="ABC3_permease_C"/>
</dbReference>
<evidence type="ECO:0000313" key="10">
    <source>
        <dbReference type="EMBL" id="AHC15899.1"/>
    </source>
</evidence>
<dbReference type="Pfam" id="PF02687">
    <property type="entry name" value="FtsX"/>
    <property type="match status" value="1"/>
</dbReference>
<feature type="transmembrane region" description="Helical" evidence="7">
    <location>
        <begin position="272"/>
        <end position="297"/>
    </location>
</feature>
<evidence type="ECO:0000256" key="5">
    <source>
        <dbReference type="ARBA" id="ARBA00022989"/>
    </source>
</evidence>
<feature type="transmembrane region" description="Helical" evidence="7">
    <location>
        <begin position="318"/>
        <end position="345"/>
    </location>
</feature>
<keyword evidence="11" id="KW-1185">Reference proteome</keyword>
<evidence type="ECO:0000259" key="8">
    <source>
        <dbReference type="Pfam" id="PF02687"/>
    </source>
</evidence>
<gene>
    <name evidence="10" type="ORF">L21SP2_2547</name>
</gene>
<dbReference type="KEGG" id="slr:L21SP2_2547"/>
<evidence type="ECO:0000313" key="11">
    <source>
        <dbReference type="Proteomes" id="UP000018680"/>
    </source>
</evidence>
<dbReference type="InterPro" id="IPR025857">
    <property type="entry name" value="MacB_PCD"/>
</dbReference>
<dbReference type="RefSeq" id="WP_024268802.1">
    <property type="nucleotide sequence ID" value="NC_023035.1"/>
</dbReference>
<proteinExistence type="inferred from homology"/>